<evidence type="ECO:0000256" key="7">
    <source>
        <dbReference type="ARBA" id="ARBA00023136"/>
    </source>
</evidence>
<evidence type="ECO:0000256" key="5">
    <source>
        <dbReference type="ARBA" id="ARBA00022839"/>
    </source>
</evidence>
<feature type="region of interest" description="Disordered" evidence="8">
    <location>
        <begin position="27"/>
        <end position="139"/>
    </location>
</feature>
<feature type="transmembrane region" description="Helical" evidence="9">
    <location>
        <begin position="824"/>
        <end position="841"/>
    </location>
</feature>
<feature type="transmembrane region" description="Helical" evidence="9">
    <location>
        <begin position="982"/>
        <end position="1003"/>
    </location>
</feature>
<dbReference type="InterPro" id="IPR034922">
    <property type="entry name" value="REX1-like_exo"/>
</dbReference>
<feature type="transmembrane region" description="Helical" evidence="9">
    <location>
        <begin position="784"/>
        <end position="804"/>
    </location>
</feature>
<feature type="transmembrane region" description="Helical" evidence="9">
    <location>
        <begin position="671"/>
        <end position="691"/>
    </location>
</feature>
<dbReference type="GO" id="GO:0004527">
    <property type="term" value="F:exonuclease activity"/>
    <property type="evidence" value="ECO:0007669"/>
    <property type="project" value="UniProtKB-KW"/>
</dbReference>
<dbReference type="InterPro" id="IPR036259">
    <property type="entry name" value="MFS_trans_sf"/>
</dbReference>
<feature type="transmembrane region" description="Helical" evidence="9">
    <location>
        <begin position="712"/>
        <end position="733"/>
    </location>
</feature>
<dbReference type="SUPFAM" id="SSF53098">
    <property type="entry name" value="Ribonuclease H-like"/>
    <property type="match status" value="1"/>
</dbReference>
<keyword evidence="5" id="KW-0540">Nuclease</keyword>
<dbReference type="PANTHER" id="PTHR23501:SF191">
    <property type="entry name" value="VACUOLAR BASIC AMINO ACID TRANSPORTER 4"/>
    <property type="match status" value="1"/>
</dbReference>
<feature type="compositionally biased region" description="Polar residues" evidence="8">
    <location>
        <begin position="107"/>
        <end position="117"/>
    </location>
</feature>
<accession>A0AAV5GKH2</accession>
<proteinExistence type="inferred from homology"/>
<dbReference type="CDD" id="cd06145">
    <property type="entry name" value="REX1_like"/>
    <property type="match status" value="1"/>
</dbReference>
<dbReference type="PANTHER" id="PTHR23501">
    <property type="entry name" value="MAJOR FACILITATOR SUPERFAMILY"/>
    <property type="match status" value="1"/>
</dbReference>
<dbReference type="Gene3D" id="1.20.1250.20">
    <property type="entry name" value="MFS general substrate transporter like domains"/>
    <property type="match status" value="1"/>
</dbReference>
<dbReference type="PROSITE" id="PS50850">
    <property type="entry name" value="MFS"/>
    <property type="match status" value="1"/>
</dbReference>
<dbReference type="InterPro" id="IPR036397">
    <property type="entry name" value="RNaseH_sf"/>
</dbReference>
<keyword evidence="4 9" id="KW-0812">Transmembrane</keyword>
<dbReference type="InterPro" id="IPR013520">
    <property type="entry name" value="Ribonucl_H"/>
</dbReference>
<comment type="similarity">
    <text evidence="2">Belongs to the REXO1/REXO3 family.</text>
</comment>
<dbReference type="Proteomes" id="UP001342314">
    <property type="component" value="Unassembled WGS sequence"/>
</dbReference>
<keyword evidence="5" id="KW-0269">Exonuclease</keyword>
<dbReference type="Gene3D" id="3.30.420.10">
    <property type="entry name" value="Ribonuclease H-like superfamily/Ribonuclease H"/>
    <property type="match status" value="1"/>
</dbReference>
<feature type="transmembrane region" description="Helical" evidence="9">
    <location>
        <begin position="745"/>
        <end position="763"/>
    </location>
</feature>
<protein>
    <recommendedName>
        <fullName evidence="10">Major facilitator superfamily (MFS) profile domain-containing protein</fullName>
    </recommendedName>
</protein>
<feature type="transmembrane region" description="Helical" evidence="9">
    <location>
        <begin position="609"/>
        <end position="631"/>
    </location>
</feature>
<organism evidence="11 12">
    <name type="scientific">Rhodotorula paludigena</name>
    <dbReference type="NCBI Taxonomy" id="86838"/>
    <lineage>
        <taxon>Eukaryota</taxon>
        <taxon>Fungi</taxon>
        <taxon>Dikarya</taxon>
        <taxon>Basidiomycota</taxon>
        <taxon>Pucciniomycotina</taxon>
        <taxon>Microbotryomycetes</taxon>
        <taxon>Sporidiobolales</taxon>
        <taxon>Sporidiobolaceae</taxon>
        <taxon>Rhodotorula</taxon>
    </lineage>
</organism>
<evidence type="ECO:0000256" key="1">
    <source>
        <dbReference type="ARBA" id="ARBA00004127"/>
    </source>
</evidence>
<keyword evidence="6 9" id="KW-1133">Transmembrane helix</keyword>
<keyword evidence="5" id="KW-0378">Hydrolase</keyword>
<feature type="transmembrane region" description="Helical" evidence="9">
    <location>
        <begin position="848"/>
        <end position="868"/>
    </location>
</feature>
<evidence type="ECO:0000256" key="8">
    <source>
        <dbReference type="SAM" id="MobiDB-lite"/>
    </source>
</evidence>
<evidence type="ECO:0000256" key="6">
    <source>
        <dbReference type="ARBA" id="ARBA00022989"/>
    </source>
</evidence>
<dbReference type="GO" id="GO:0015174">
    <property type="term" value="F:basic amino acid transmembrane transporter activity"/>
    <property type="evidence" value="ECO:0007669"/>
    <property type="project" value="TreeGrafter"/>
</dbReference>
<sequence length="1037" mass="111668">MFPTARLFGLCPDWSTCRVPNCLFSSHAPPRSRPPSAQSASAPAPAPTVPQKRAAASPAGGVTAAKKAARAEQTQERVKQLVGLSDPTSAPSTSPASRPGPVAATNGGASRASSSKVTLDDLPNAGPPRLPMPKGTAHTPTVTRQKMVNALYNQFLEIYTPGILPSSLRQQLASQHSLAQEEHLFSRATKATYRNSVISALARLKKRPPARSLDDTGTLEDEAARVAKLAEEEKGRLTRARVARFVHAKDRLREFDYVVELPPGPGGDALTEKGNPRNCDRCKKEFVVRSELDEDDRQACHYHFGRMVTEKIGGTKQRVYSCCPAVAAAPCQVGPHVFKDEDPAVLHSRVPFISSSKLRPPASSDLPPAVDIVALDCEMIYTTSGMSLARVTVLSSSGSVLLDEHVRHPPGVAVLDLNTRFSGVQEGDLDKAVLDVPGVRRALAQFVDQDTIFVGHGVENDLKALRLVHDKVIDTAILFPHPAGGTVRHSLRNLAKDVLRKVGLSPYCSLPQALTTDLASARSPLLADRAPVAADDEPEDPTKLPTRKRNAILVAVWLGVFVATLISDVSSSFKRSNQAGLLGTSYLLSTATFTPLYGRLADIIGRRTALLIALTLFTSGTALCGLAPSMVSLLVGRLIAGMGGGGLMAVSSIVASDLIPLKQRALFQGLANLWFGAGQLPILFIAAILVFRNLRYRIPGQGKSKREMIRRIDYLGSLTLVLSLGSLLFSLSYKNDRNLPWSSPFVWVPLITFVVFGFAFVSVEAFWSAEPVMPLRILRERNGLFVALGNFTTSFVSFSILYFYPQFFEIVKGNTASGAGAHLLPNSVALSAGSLFAGFIIRRTGRYYWLIVASSVLPLISLVSFVFLTEKSGWVHSWLAILPSGFGFGSFITATLIALIASVDRADMATATGLTYLFRYVGQVVGVASSASLLQSVLTSELSQRIRGPGSAEIIDKIRHVATSIRSLPPVLQLAARESYRLALRAVFLLGLGVGFACFLTSLPLKEYALPGSFAEEEESRRQRSGTATPRDGAEEA</sequence>
<comment type="caution">
    <text evidence="11">The sequence shown here is derived from an EMBL/GenBank/DDBJ whole genome shotgun (WGS) entry which is preliminary data.</text>
</comment>
<dbReference type="GO" id="GO:0003676">
    <property type="term" value="F:nucleic acid binding"/>
    <property type="evidence" value="ECO:0007669"/>
    <property type="project" value="InterPro"/>
</dbReference>
<feature type="compositionally biased region" description="Low complexity" evidence="8">
    <location>
        <begin position="85"/>
        <end position="101"/>
    </location>
</feature>
<feature type="domain" description="Major facilitator superfamily (MFS) profile" evidence="10">
    <location>
        <begin position="543"/>
        <end position="1010"/>
    </location>
</feature>
<evidence type="ECO:0000313" key="12">
    <source>
        <dbReference type="Proteomes" id="UP001342314"/>
    </source>
</evidence>
<dbReference type="EMBL" id="BQKY01000007">
    <property type="protein sequence ID" value="GJN90723.1"/>
    <property type="molecule type" value="Genomic_DNA"/>
</dbReference>
<feature type="transmembrane region" description="Helical" evidence="9">
    <location>
        <begin position="579"/>
        <end position="597"/>
    </location>
</feature>
<evidence type="ECO:0000259" key="10">
    <source>
        <dbReference type="PROSITE" id="PS50850"/>
    </source>
</evidence>
<keyword evidence="12" id="KW-1185">Reference proteome</keyword>
<evidence type="ECO:0000256" key="4">
    <source>
        <dbReference type="ARBA" id="ARBA00022692"/>
    </source>
</evidence>
<feature type="region of interest" description="Disordered" evidence="8">
    <location>
        <begin position="1014"/>
        <end position="1037"/>
    </location>
</feature>
<evidence type="ECO:0000313" key="11">
    <source>
        <dbReference type="EMBL" id="GJN90723.1"/>
    </source>
</evidence>
<gene>
    <name evidence="11" type="ORF">Rhopal_003737-T1</name>
</gene>
<dbReference type="InterPro" id="IPR011701">
    <property type="entry name" value="MFS"/>
</dbReference>
<dbReference type="SUPFAM" id="SSF103473">
    <property type="entry name" value="MFS general substrate transporter"/>
    <property type="match status" value="1"/>
</dbReference>
<name>A0AAV5GKH2_9BASI</name>
<evidence type="ECO:0000256" key="2">
    <source>
        <dbReference type="ARBA" id="ARBA00006357"/>
    </source>
</evidence>
<dbReference type="GO" id="GO:0005886">
    <property type="term" value="C:plasma membrane"/>
    <property type="evidence" value="ECO:0007669"/>
    <property type="project" value="TreeGrafter"/>
</dbReference>
<evidence type="ECO:0000256" key="3">
    <source>
        <dbReference type="ARBA" id="ARBA00022448"/>
    </source>
</evidence>
<feature type="compositionally biased region" description="Low complexity" evidence="8">
    <location>
        <begin position="54"/>
        <end position="65"/>
    </location>
</feature>
<feature type="transmembrane region" description="Helical" evidence="9">
    <location>
        <begin position="551"/>
        <end position="567"/>
    </location>
</feature>
<keyword evidence="3" id="KW-0813">Transport</keyword>
<dbReference type="GO" id="GO:0000329">
    <property type="term" value="C:fungal-type vacuole membrane"/>
    <property type="evidence" value="ECO:0007669"/>
    <property type="project" value="TreeGrafter"/>
</dbReference>
<dbReference type="Pfam" id="PF07690">
    <property type="entry name" value="MFS_1"/>
    <property type="match status" value="1"/>
</dbReference>
<comment type="subcellular location">
    <subcellularLocation>
        <location evidence="1">Endomembrane system</location>
        <topology evidence="1">Multi-pass membrane protein</topology>
    </subcellularLocation>
</comment>
<dbReference type="InterPro" id="IPR012337">
    <property type="entry name" value="RNaseH-like_sf"/>
</dbReference>
<dbReference type="SMART" id="SM00479">
    <property type="entry name" value="EXOIII"/>
    <property type="match status" value="1"/>
</dbReference>
<keyword evidence="7 9" id="KW-0472">Membrane</keyword>
<feature type="transmembrane region" description="Helical" evidence="9">
    <location>
        <begin position="638"/>
        <end position="659"/>
    </location>
</feature>
<feature type="compositionally biased region" description="Basic and acidic residues" evidence="8">
    <location>
        <begin position="69"/>
        <end position="79"/>
    </location>
</feature>
<dbReference type="AlphaFoldDB" id="A0AAV5GKH2"/>
<evidence type="ECO:0000256" key="9">
    <source>
        <dbReference type="SAM" id="Phobius"/>
    </source>
</evidence>
<dbReference type="InterPro" id="IPR020846">
    <property type="entry name" value="MFS_dom"/>
</dbReference>
<feature type="compositionally biased region" description="Low complexity" evidence="8">
    <location>
        <begin position="27"/>
        <end position="43"/>
    </location>
</feature>
<feature type="transmembrane region" description="Helical" evidence="9">
    <location>
        <begin position="880"/>
        <end position="901"/>
    </location>
</feature>
<reference evidence="11 12" key="1">
    <citation type="submission" date="2021-12" db="EMBL/GenBank/DDBJ databases">
        <title>High titer production of polyol ester of fatty acids by Rhodotorula paludigena BS15 towards product separation-free biomass refinery.</title>
        <authorList>
            <person name="Mano J."/>
            <person name="Ono H."/>
            <person name="Tanaka T."/>
            <person name="Naito K."/>
            <person name="Sushida H."/>
            <person name="Ike M."/>
            <person name="Tokuyasu K."/>
            <person name="Kitaoka M."/>
        </authorList>
    </citation>
    <scope>NUCLEOTIDE SEQUENCE [LARGE SCALE GENOMIC DNA]</scope>
    <source>
        <strain evidence="11 12">BS15</strain>
    </source>
</reference>
<dbReference type="GO" id="GO:0012505">
    <property type="term" value="C:endomembrane system"/>
    <property type="evidence" value="ECO:0007669"/>
    <property type="project" value="UniProtKB-SubCell"/>
</dbReference>